<evidence type="ECO:0000256" key="2">
    <source>
        <dbReference type="SAM" id="MobiDB-lite"/>
    </source>
</evidence>
<evidence type="ECO:0000256" key="1">
    <source>
        <dbReference type="SAM" id="Coils"/>
    </source>
</evidence>
<dbReference type="PROSITE" id="PS51257">
    <property type="entry name" value="PROKAR_LIPOPROTEIN"/>
    <property type="match status" value="1"/>
</dbReference>
<dbReference type="Pfam" id="PF00226">
    <property type="entry name" value="DnaJ"/>
    <property type="match status" value="1"/>
</dbReference>
<sequence length="231" mass="26014">MVLHRLMSVSAHFFFPFLPVACACVCVWDGQIGRVRVVVARDVSARMGGEEEQAEEIRRLLHCAASKADAFAILGLDAQSCALSDINRNFRKIVLKVHPDKCTLAKAADAFHVAENAHKLLSNEAVLVRLKIAHKKKQEREEEEAARRQATASAVGGGGTVGTVDEANLSKEERVRLRRREQLVEQQLEAARLAEEAARKKQRVERETRERAELAAELERQRKEWKDLNLF</sequence>
<organism evidence="5 6">
    <name type="scientific">Trypanosoma cruzi (strain CL Brener)</name>
    <dbReference type="NCBI Taxonomy" id="353153"/>
    <lineage>
        <taxon>Eukaryota</taxon>
        <taxon>Discoba</taxon>
        <taxon>Euglenozoa</taxon>
        <taxon>Kinetoplastea</taxon>
        <taxon>Metakinetoplastina</taxon>
        <taxon>Trypanosomatida</taxon>
        <taxon>Trypanosomatidae</taxon>
        <taxon>Trypanosoma</taxon>
        <taxon>Schizotrypanum</taxon>
    </lineage>
</organism>
<dbReference type="PaxDb" id="353153-Q4E014"/>
<dbReference type="InterPro" id="IPR001623">
    <property type="entry name" value="DnaJ_domain"/>
</dbReference>
<feature type="signal peptide" evidence="3">
    <location>
        <begin position="1"/>
        <end position="22"/>
    </location>
</feature>
<feature type="domain" description="J" evidence="4">
    <location>
        <begin position="69"/>
        <end position="142"/>
    </location>
</feature>
<keyword evidence="3" id="KW-0732">Signal</keyword>
<keyword evidence="1" id="KW-0175">Coiled coil</keyword>
<dbReference type="GeneID" id="3552509"/>
<accession>Q4E014</accession>
<dbReference type="InParanoid" id="Q4E014"/>
<dbReference type="STRING" id="353153.Q4E014"/>
<evidence type="ECO:0000313" key="6">
    <source>
        <dbReference type="Proteomes" id="UP000002296"/>
    </source>
</evidence>
<dbReference type="EMBL" id="AAHK01000070">
    <property type="protein sequence ID" value="EAN98126.1"/>
    <property type="molecule type" value="Genomic_DNA"/>
</dbReference>
<reference evidence="5 6" key="1">
    <citation type="journal article" date="2005" name="Science">
        <title>The genome sequence of Trypanosoma cruzi, etiologic agent of Chagas disease.</title>
        <authorList>
            <person name="El-Sayed N.M."/>
            <person name="Myler P.J."/>
            <person name="Bartholomeu D.C."/>
            <person name="Nilsson D."/>
            <person name="Aggarwal G."/>
            <person name="Tran A.N."/>
            <person name="Ghedin E."/>
            <person name="Worthey E.A."/>
            <person name="Delcher A.L."/>
            <person name="Blandin G."/>
            <person name="Westenberger S.J."/>
            <person name="Caler E."/>
            <person name="Cerqueira G.C."/>
            <person name="Branche C."/>
            <person name="Haas B."/>
            <person name="Anupama A."/>
            <person name="Arner E."/>
            <person name="Aslund L."/>
            <person name="Attipoe P."/>
            <person name="Bontempi E."/>
            <person name="Bringaud F."/>
            <person name="Burton P."/>
            <person name="Cadag E."/>
            <person name="Campbell D.A."/>
            <person name="Carrington M."/>
            <person name="Crabtree J."/>
            <person name="Darban H."/>
            <person name="da Silveira J.F."/>
            <person name="de Jong P."/>
            <person name="Edwards K."/>
            <person name="Englund P.T."/>
            <person name="Fazelina G."/>
            <person name="Feldblyum T."/>
            <person name="Ferella M."/>
            <person name="Frasch A.C."/>
            <person name="Gull K."/>
            <person name="Horn D."/>
            <person name="Hou L."/>
            <person name="Huang Y."/>
            <person name="Kindlund E."/>
            <person name="Klingbeil M."/>
            <person name="Kluge S."/>
            <person name="Koo H."/>
            <person name="Lacerda D."/>
            <person name="Levin M.J."/>
            <person name="Lorenzi H."/>
            <person name="Louie T."/>
            <person name="Machado C.R."/>
            <person name="McCulloch R."/>
            <person name="McKenna A."/>
            <person name="Mizuno Y."/>
            <person name="Mottram J.C."/>
            <person name="Nelson S."/>
            <person name="Ochaya S."/>
            <person name="Osoegawa K."/>
            <person name="Pai G."/>
            <person name="Parsons M."/>
            <person name="Pentony M."/>
            <person name="Pettersson U."/>
            <person name="Pop M."/>
            <person name="Ramirez J.L."/>
            <person name="Rinta J."/>
            <person name="Robertson L."/>
            <person name="Salzberg S.L."/>
            <person name="Sanchez D.O."/>
            <person name="Seyler A."/>
            <person name="Sharma R."/>
            <person name="Shetty J."/>
            <person name="Simpson A.J."/>
            <person name="Sisk E."/>
            <person name="Tammi M.T."/>
            <person name="Tarleton R."/>
            <person name="Teixeira S."/>
            <person name="Van Aken S."/>
            <person name="Vogt C."/>
            <person name="Ward P.N."/>
            <person name="Wickstead B."/>
            <person name="Wortman J."/>
            <person name="White O."/>
            <person name="Fraser C.M."/>
            <person name="Stuart K.D."/>
            <person name="Andersson B."/>
        </authorList>
    </citation>
    <scope>NUCLEOTIDE SEQUENCE [LARGE SCALE GENOMIC DNA]</scope>
    <source>
        <strain evidence="5 6">CL Brener</strain>
    </source>
</reference>
<proteinExistence type="predicted"/>
<name>Q4E014_TRYCC</name>
<feature type="coiled-coil region" evidence="1">
    <location>
        <begin position="183"/>
        <end position="224"/>
    </location>
</feature>
<dbReference type="Gene3D" id="1.10.287.110">
    <property type="entry name" value="DnaJ domain"/>
    <property type="match status" value="1"/>
</dbReference>
<gene>
    <name evidence="5" type="ORF">Tc00.1047053507063.180</name>
</gene>
<dbReference type="Proteomes" id="UP000002296">
    <property type="component" value="Unassembled WGS sequence"/>
</dbReference>
<feature type="chain" id="PRO_5004238113" description="J domain-containing protein" evidence="3">
    <location>
        <begin position="23"/>
        <end position="231"/>
    </location>
</feature>
<evidence type="ECO:0000259" key="4">
    <source>
        <dbReference type="PROSITE" id="PS50076"/>
    </source>
</evidence>
<dbReference type="eggNOG" id="ENOG502S58B">
    <property type="taxonomic scope" value="Eukaryota"/>
</dbReference>
<evidence type="ECO:0000313" key="5">
    <source>
        <dbReference type="EMBL" id="EAN98126.1"/>
    </source>
</evidence>
<dbReference type="InterPro" id="IPR036869">
    <property type="entry name" value="J_dom_sf"/>
</dbReference>
<keyword evidence="6" id="KW-1185">Reference proteome</keyword>
<dbReference type="CDD" id="cd06257">
    <property type="entry name" value="DnaJ"/>
    <property type="match status" value="1"/>
</dbReference>
<dbReference type="PANTHER" id="PTHR43908">
    <property type="entry name" value="AT29763P-RELATED"/>
    <property type="match status" value="1"/>
</dbReference>
<dbReference type="PROSITE" id="PS50076">
    <property type="entry name" value="DNAJ_2"/>
    <property type="match status" value="1"/>
</dbReference>
<dbReference type="RefSeq" id="XP_819977.1">
    <property type="nucleotide sequence ID" value="XM_814884.1"/>
</dbReference>
<dbReference type="SMR" id="Q4E014"/>
<comment type="caution">
    <text evidence="5">The sequence shown here is derived from an EMBL/GenBank/DDBJ whole genome shotgun (WGS) entry which is preliminary data.</text>
</comment>
<dbReference type="OMA" id="CEVADVN"/>
<dbReference type="AlphaFoldDB" id="Q4E014"/>
<dbReference type="InterPro" id="IPR051100">
    <property type="entry name" value="DnaJ_subfamily_B/C"/>
</dbReference>
<dbReference type="SMART" id="SM00271">
    <property type="entry name" value="DnaJ"/>
    <property type="match status" value="1"/>
</dbReference>
<protein>
    <recommendedName>
        <fullName evidence="4">J domain-containing protein</fullName>
    </recommendedName>
</protein>
<dbReference type="SUPFAM" id="SSF46565">
    <property type="entry name" value="Chaperone J-domain"/>
    <property type="match status" value="1"/>
</dbReference>
<dbReference type="KEGG" id="tcr:507063.180"/>
<feature type="region of interest" description="Disordered" evidence="2">
    <location>
        <begin position="138"/>
        <end position="165"/>
    </location>
</feature>
<evidence type="ECO:0000256" key="3">
    <source>
        <dbReference type="SAM" id="SignalP"/>
    </source>
</evidence>